<accession>A0A9P5U1S2</accession>
<reference evidence="1" key="1">
    <citation type="submission" date="2020-11" db="EMBL/GenBank/DDBJ databases">
        <authorList>
            <consortium name="DOE Joint Genome Institute"/>
            <person name="Ahrendt S."/>
            <person name="Riley R."/>
            <person name="Andreopoulos W."/>
            <person name="Labutti K."/>
            <person name="Pangilinan J."/>
            <person name="Ruiz-Duenas F.J."/>
            <person name="Barrasa J.M."/>
            <person name="Sanchez-Garcia M."/>
            <person name="Camarero S."/>
            <person name="Miyauchi S."/>
            <person name="Serrano A."/>
            <person name="Linde D."/>
            <person name="Babiker R."/>
            <person name="Drula E."/>
            <person name="Ayuso-Fernandez I."/>
            <person name="Pacheco R."/>
            <person name="Padilla G."/>
            <person name="Ferreira P."/>
            <person name="Barriuso J."/>
            <person name="Kellner H."/>
            <person name="Castanera R."/>
            <person name="Alfaro M."/>
            <person name="Ramirez L."/>
            <person name="Pisabarro A.G."/>
            <person name="Kuo A."/>
            <person name="Tritt A."/>
            <person name="Lipzen A."/>
            <person name="He G."/>
            <person name="Yan M."/>
            <person name="Ng V."/>
            <person name="Cullen D."/>
            <person name="Martin F."/>
            <person name="Rosso M.-N."/>
            <person name="Henrissat B."/>
            <person name="Hibbett D."/>
            <person name="Martinez A.T."/>
            <person name="Grigoriev I.V."/>
        </authorList>
    </citation>
    <scope>NUCLEOTIDE SEQUENCE</scope>
    <source>
        <strain evidence="1">AH 40177</strain>
    </source>
</reference>
<evidence type="ECO:0000313" key="2">
    <source>
        <dbReference type="Proteomes" id="UP000772434"/>
    </source>
</evidence>
<evidence type="ECO:0000313" key="1">
    <source>
        <dbReference type="EMBL" id="KAF9063166.1"/>
    </source>
</evidence>
<comment type="caution">
    <text evidence="1">The sequence shown here is derived from an EMBL/GenBank/DDBJ whole genome shotgun (WGS) entry which is preliminary data.</text>
</comment>
<sequence>MASNLSRNFLVDASGSNIQEARRGLGKISSSESLPRALSYYRTKMRQLAEGDLELNEPVEKWKRRCSGKLNIFHLAAKARGYPFKFATKSIGRSLLDAIILPGTNLERTFSGWTVLRKCLLSRGFALWIQRDRKSKLGVPFLLYDTELFSTSTVLSFPYLRANSPTIGHSCDTIVREPSADSLFSGFFWAAHLFFNVTSYRV</sequence>
<keyword evidence="2" id="KW-1185">Reference proteome</keyword>
<dbReference type="EMBL" id="JADNRY010000152">
    <property type="protein sequence ID" value="KAF9063166.1"/>
    <property type="molecule type" value="Genomic_DNA"/>
</dbReference>
<protein>
    <submittedName>
        <fullName evidence="1">Uncharacterized protein</fullName>
    </submittedName>
</protein>
<gene>
    <name evidence="1" type="ORF">BDP27DRAFT_1451387</name>
</gene>
<dbReference type="Proteomes" id="UP000772434">
    <property type="component" value="Unassembled WGS sequence"/>
</dbReference>
<proteinExistence type="predicted"/>
<name>A0A9P5U1S2_9AGAR</name>
<organism evidence="1 2">
    <name type="scientific">Rhodocollybia butyracea</name>
    <dbReference type="NCBI Taxonomy" id="206335"/>
    <lineage>
        <taxon>Eukaryota</taxon>
        <taxon>Fungi</taxon>
        <taxon>Dikarya</taxon>
        <taxon>Basidiomycota</taxon>
        <taxon>Agaricomycotina</taxon>
        <taxon>Agaricomycetes</taxon>
        <taxon>Agaricomycetidae</taxon>
        <taxon>Agaricales</taxon>
        <taxon>Marasmiineae</taxon>
        <taxon>Omphalotaceae</taxon>
        <taxon>Rhodocollybia</taxon>
    </lineage>
</organism>
<dbReference type="AlphaFoldDB" id="A0A9P5U1S2"/>